<evidence type="ECO:0000256" key="1">
    <source>
        <dbReference type="SAM" id="MobiDB-lite"/>
    </source>
</evidence>
<sequence length="1225" mass="138909">MPSLSLVQISHYFIDRLSAHEYQQLEAIAHGLNGRSVPVASTCSGLATAGHCVKALFQAINQRFNTDVQASCEFAVEIEPWKQQFILDAHGDQIRHLFADVKCFKEKHAFCLREQRTVKIPSVFLLISSPSCVNLSGQRIDREGFASCYEGGVDCESGVTYEYGYKQATIQTQASVTIYENVRDAAHSLTDESGVKQKPAVDIVKEDSQLCFDFAQFNHVFEYTKADSCSFLMPQRRERVWGSSCLGEDKDTYPLRMRLTLQRVQSTQRFPLRSILRDDLPEEDEPTGETVQKHFQSIKAACESRRVSLSSATFDTSTSRSRKPEFAIDMLTCIRPSHRIWAFGPKRYVDPQEMLKAHGVFAQELPNPSALQDLTSSQAHDFAGHAFSTSALVAKVLCTMVNANAWRQLAKCTPLSSEGILHECMNQSKKSKRDAPTPGEGCSTSGKKQKTQKRGQKRPTPDEPDEPGNPPLQEKQKKTKQGHNMKGSVLTIGKKMEILKEYEELQKTCKHQEKDCTGKRPGYYQGAASKWNKSREKYSWDLLMEKCPSIANRYDEPPNWLREQVNISTCKGPGHSKITTEIYNVVDRILQNAAEDGFELNVASIELVLADALDAYNKQVESGGSEEEIQQLSARQAALRASWPHPVKLAESQRALNQAALSFADKYGFSMFKQDKPTRHLPRSHPAVQHVNDWICSNIQQGHVDNRLVGNWDQVWTCLFEPMRKTLSKTTDPGAKDPLTKYPQRQVIREALDEHFGDTIEMPQHQRNSKWQNKLADIRGTGFGYVTIPENSVSQEEINELNKEHAGILVVTTSGSDSHMWNGATTVRFLEHMTMEVRKQRARFGLDSTSKPMLICDRCTSHVSQTFLTLRKQWAVENNVLLVGADATSDYQVPGGWGLSSSPNDGWHGHWHMIRMAYLRCSLSLPLNPLYQKEVEEQEIAPGAIPMISYPLRTSLAADAFAFTKLQEYKQGKVILWAWLSRGFLTEQTAANWYFEGDLEKLAEYMKVARGSYQELLRMNQLPSLDKSAYRLAWEKAAAPMKGEHIHAWYVKMETADPLQLPRWFNAPIEVTMSYWVESRRKWDAALAARAKLGKTLPPKSAKAYQSFVDAPYRKVVLDMVGKQQVVKPSAATGATLQRCMVLELKMSLDPAHLALRFGQGPFYHLFIRQFEIQEARCNQLGKKGLEFQELFILSMQNGWYIFLLLWGEMYIEYGRLMFRACFDI</sequence>
<keyword evidence="3" id="KW-1185">Reference proteome</keyword>
<dbReference type="SUPFAM" id="SSF53335">
    <property type="entry name" value="S-adenosyl-L-methionine-dependent methyltransferases"/>
    <property type="match status" value="1"/>
</dbReference>
<name>A0ABP0LBZ4_9DINO</name>
<gene>
    <name evidence="2" type="ORF">SCF082_LOCUS21830</name>
</gene>
<feature type="compositionally biased region" description="Basic residues" evidence="1">
    <location>
        <begin position="447"/>
        <end position="457"/>
    </location>
</feature>
<comment type="caution">
    <text evidence="2">The sequence shown here is derived from an EMBL/GenBank/DDBJ whole genome shotgun (WGS) entry which is preliminary data.</text>
</comment>
<feature type="region of interest" description="Disordered" evidence="1">
    <location>
        <begin position="426"/>
        <end position="488"/>
    </location>
</feature>
<dbReference type="Gene3D" id="3.40.50.150">
    <property type="entry name" value="Vaccinia Virus protein VP39"/>
    <property type="match status" value="1"/>
</dbReference>
<dbReference type="EMBL" id="CAXAMM010015559">
    <property type="protein sequence ID" value="CAK9036687.1"/>
    <property type="molecule type" value="Genomic_DNA"/>
</dbReference>
<dbReference type="Proteomes" id="UP001642464">
    <property type="component" value="Unassembled WGS sequence"/>
</dbReference>
<dbReference type="InterPro" id="IPR029063">
    <property type="entry name" value="SAM-dependent_MTases_sf"/>
</dbReference>
<evidence type="ECO:0000313" key="3">
    <source>
        <dbReference type="Proteomes" id="UP001642464"/>
    </source>
</evidence>
<evidence type="ECO:0000313" key="2">
    <source>
        <dbReference type="EMBL" id="CAK9036687.1"/>
    </source>
</evidence>
<organism evidence="2 3">
    <name type="scientific">Durusdinium trenchii</name>
    <dbReference type="NCBI Taxonomy" id="1381693"/>
    <lineage>
        <taxon>Eukaryota</taxon>
        <taxon>Sar</taxon>
        <taxon>Alveolata</taxon>
        <taxon>Dinophyceae</taxon>
        <taxon>Suessiales</taxon>
        <taxon>Symbiodiniaceae</taxon>
        <taxon>Durusdinium</taxon>
    </lineage>
</organism>
<protein>
    <submittedName>
        <fullName evidence="2">Mitochondrial</fullName>
    </submittedName>
</protein>
<accession>A0ABP0LBZ4</accession>
<proteinExistence type="predicted"/>
<reference evidence="2 3" key="1">
    <citation type="submission" date="2024-02" db="EMBL/GenBank/DDBJ databases">
        <authorList>
            <person name="Chen Y."/>
            <person name="Shah S."/>
            <person name="Dougan E. K."/>
            <person name="Thang M."/>
            <person name="Chan C."/>
        </authorList>
    </citation>
    <scope>NUCLEOTIDE SEQUENCE [LARGE SCALE GENOMIC DNA]</scope>
</reference>